<protein>
    <submittedName>
        <fullName evidence="1">Uncharacterized protein</fullName>
    </submittedName>
</protein>
<gene>
    <name evidence="1" type="ORF">SAMN05216267_100219</name>
</gene>
<name>A0A1H8E567_9ACTN</name>
<evidence type="ECO:0000313" key="1">
    <source>
        <dbReference type="EMBL" id="SEN14595.1"/>
    </source>
</evidence>
<proteinExistence type="predicted"/>
<evidence type="ECO:0000313" key="2">
    <source>
        <dbReference type="Proteomes" id="UP000181951"/>
    </source>
</evidence>
<dbReference type="Proteomes" id="UP000181951">
    <property type="component" value="Unassembled WGS sequence"/>
</dbReference>
<dbReference type="AlphaFoldDB" id="A0A1H8E567"/>
<dbReference type="RefSeq" id="WP_069462974.1">
    <property type="nucleotide sequence ID" value="NZ_FODD01000002.1"/>
</dbReference>
<organism evidence="1 2">
    <name type="scientific">Actinacidiphila rubida</name>
    <dbReference type="NCBI Taxonomy" id="310780"/>
    <lineage>
        <taxon>Bacteria</taxon>
        <taxon>Bacillati</taxon>
        <taxon>Actinomycetota</taxon>
        <taxon>Actinomycetes</taxon>
        <taxon>Kitasatosporales</taxon>
        <taxon>Streptomycetaceae</taxon>
        <taxon>Actinacidiphila</taxon>
    </lineage>
</organism>
<keyword evidence="2" id="KW-1185">Reference proteome</keyword>
<accession>A0A1H8E567</accession>
<dbReference type="EMBL" id="FODD01000002">
    <property type="protein sequence ID" value="SEN14595.1"/>
    <property type="molecule type" value="Genomic_DNA"/>
</dbReference>
<dbReference type="OrthoDB" id="3294154at2"/>
<sequence>MVLPYDSSEITALGAQARAGLDLAERRCPRCGHVGMRRYYKIFEGPARTSLITYLWCPSCHGYDGSTVSGAGMTLDHDPMAELDPAELRVLKADLESYFAKLDALWESGKLPQHLTE</sequence>
<reference evidence="1 2" key="1">
    <citation type="submission" date="2016-10" db="EMBL/GenBank/DDBJ databases">
        <authorList>
            <person name="de Groot N.N."/>
        </authorList>
    </citation>
    <scope>NUCLEOTIDE SEQUENCE [LARGE SCALE GENOMIC DNA]</scope>
    <source>
        <strain evidence="1 2">CGMCC 4.2026</strain>
    </source>
</reference>